<keyword evidence="2" id="KW-1133">Transmembrane helix</keyword>
<evidence type="ECO:0000313" key="5">
    <source>
        <dbReference type="Proteomes" id="UP000243468"/>
    </source>
</evidence>
<keyword evidence="5" id="KW-1185">Reference proteome</keyword>
<dbReference type="PROSITE" id="PS51857">
    <property type="entry name" value="CSD_2"/>
    <property type="match status" value="1"/>
</dbReference>
<dbReference type="Pfam" id="PF00313">
    <property type="entry name" value="CSD"/>
    <property type="match status" value="1"/>
</dbReference>
<evidence type="ECO:0000313" key="4">
    <source>
        <dbReference type="EMBL" id="SDB90473.1"/>
    </source>
</evidence>
<dbReference type="InterPro" id="IPR008613">
    <property type="entry name" value="Excalibur_Ca-bd_domain"/>
</dbReference>
<evidence type="ECO:0000259" key="3">
    <source>
        <dbReference type="PROSITE" id="PS51857"/>
    </source>
</evidence>
<name>A0A1G6H8J1_9GAMM</name>
<organism evidence="4 5">
    <name type="scientific">Acinetobacter kookii</name>
    <dbReference type="NCBI Taxonomy" id="1226327"/>
    <lineage>
        <taxon>Bacteria</taxon>
        <taxon>Pseudomonadati</taxon>
        <taxon>Pseudomonadota</taxon>
        <taxon>Gammaproteobacteria</taxon>
        <taxon>Moraxellales</taxon>
        <taxon>Moraxellaceae</taxon>
        <taxon>Acinetobacter</taxon>
    </lineage>
</organism>
<dbReference type="AlphaFoldDB" id="A0A1G6H8J1"/>
<evidence type="ECO:0000256" key="2">
    <source>
        <dbReference type="SAM" id="Phobius"/>
    </source>
</evidence>
<keyword evidence="2" id="KW-0812">Transmembrane</keyword>
<dbReference type="InterPro" id="IPR002059">
    <property type="entry name" value="CSP_DNA-bd"/>
</dbReference>
<accession>A0A1G6H8J1</accession>
<dbReference type="Proteomes" id="UP000243468">
    <property type="component" value="Unassembled WGS sequence"/>
</dbReference>
<dbReference type="GO" id="GO:0003676">
    <property type="term" value="F:nucleic acid binding"/>
    <property type="evidence" value="ECO:0007669"/>
    <property type="project" value="InterPro"/>
</dbReference>
<dbReference type="EMBL" id="FMYO01000001">
    <property type="protein sequence ID" value="SDB90473.1"/>
    <property type="molecule type" value="Genomic_DNA"/>
</dbReference>
<dbReference type="Gene3D" id="2.40.50.140">
    <property type="entry name" value="Nucleic acid-binding proteins"/>
    <property type="match status" value="1"/>
</dbReference>
<keyword evidence="2" id="KW-0472">Membrane</keyword>
<reference evidence="5" key="1">
    <citation type="submission" date="2016-09" db="EMBL/GenBank/DDBJ databases">
        <authorList>
            <person name="Varghese N."/>
            <person name="Submissions S."/>
        </authorList>
    </citation>
    <scope>NUCLEOTIDE SEQUENCE [LARGE SCALE GENOMIC DNA]</scope>
    <source>
        <strain evidence="5">ANC 4667</strain>
    </source>
</reference>
<dbReference type="SUPFAM" id="SSF50249">
    <property type="entry name" value="Nucleic acid-binding proteins"/>
    <property type="match status" value="1"/>
</dbReference>
<dbReference type="InterPro" id="IPR012340">
    <property type="entry name" value="NA-bd_OB-fold"/>
</dbReference>
<dbReference type="GO" id="GO:0005829">
    <property type="term" value="C:cytosol"/>
    <property type="evidence" value="ECO:0007669"/>
    <property type="project" value="UniProtKB-ARBA"/>
</dbReference>
<sequence>MLLQGKVKTYNAERGFGFIAVQEGEVKDIFFHIKDVPQSRVEPKVGENLKFIIVEDDGKFKADRIMRLDLQSASEDSMPVKPEGRKKKTASPRYNKASQKGRILSGIVLIILAGLAVIGYDQYQDYRTAEQLKAQQLIIEQQRIVSEQREALGDLPEAVLSEQGQRNLAGETYNTTRPRSEKISASIDQQNGVRLATAQFKCDERQHCSQMSSRAEAVWYVQNCPNHKMDGDGDGIPCENDSRW</sequence>
<gene>
    <name evidence="4" type="ORF">SAMN05421732_101821</name>
</gene>
<evidence type="ECO:0000256" key="1">
    <source>
        <dbReference type="SAM" id="MobiDB-lite"/>
    </source>
</evidence>
<dbReference type="OrthoDB" id="72963at2"/>
<proteinExistence type="predicted"/>
<feature type="transmembrane region" description="Helical" evidence="2">
    <location>
        <begin position="103"/>
        <end position="120"/>
    </location>
</feature>
<dbReference type="STRING" id="1226327.SAMN05421732_101821"/>
<dbReference type="SMART" id="SM00894">
    <property type="entry name" value="Excalibur"/>
    <property type="match status" value="1"/>
</dbReference>
<protein>
    <submittedName>
        <fullName evidence="4">Cold shock protein, CspA family</fullName>
    </submittedName>
</protein>
<feature type="domain" description="CSD" evidence="3">
    <location>
        <begin position="2"/>
        <end position="67"/>
    </location>
</feature>
<dbReference type="Pfam" id="PF05901">
    <property type="entry name" value="Excalibur"/>
    <property type="match status" value="1"/>
</dbReference>
<dbReference type="SMART" id="SM00357">
    <property type="entry name" value="CSP"/>
    <property type="match status" value="1"/>
</dbReference>
<feature type="region of interest" description="Disordered" evidence="1">
    <location>
        <begin position="73"/>
        <end position="94"/>
    </location>
</feature>
<dbReference type="RefSeq" id="WP_092818844.1">
    <property type="nucleotide sequence ID" value="NZ_BAABKJ010000005.1"/>
</dbReference>
<dbReference type="InterPro" id="IPR011129">
    <property type="entry name" value="CSD"/>
</dbReference>